<evidence type="ECO:0000256" key="5">
    <source>
        <dbReference type="ARBA" id="ARBA00022692"/>
    </source>
</evidence>
<dbReference type="Pfam" id="PF13145">
    <property type="entry name" value="Rotamase_2"/>
    <property type="match status" value="1"/>
</dbReference>
<proteinExistence type="inferred from homology"/>
<evidence type="ECO:0000313" key="17">
    <source>
        <dbReference type="EMBL" id="GEP09978.1"/>
    </source>
</evidence>
<dbReference type="PANTHER" id="PTHR47529:SF1">
    <property type="entry name" value="PERIPLASMIC CHAPERONE PPID"/>
    <property type="match status" value="1"/>
</dbReference>
<reference evidence="17 18" key="1">
    <citation type="submission" date="2019-07" db="EMBL/GenBank/DDBJ databases">
        <title>Whole genome shotgun sequence of Methylobacterium gnaphalii NBRC 107716.</title>
        <authorList>
            <person name="Hosoyama A."/>
            <person name="Uohara A."/>
            <person name="Ohji S."/>
            <person name="Ichikawa N."/>
        </authorList>
    </citation>
    <scope>NUCLEOTIDE SEQUENCE [LARGE SCALE GENOMIC DNA]</scope>
    <source>
        <strain evidence="17 18">NBRC 107716</strain>
    </source>
</reference>
<dbReference type="InterPro" id="IPR046357">
    <property type="entry name" value="PPIase_dom_sf"/>
</dbReference>
<comment type="similarity">
    <text evidence="11">Belongs to the PpiD chaperone family.</text>
</comment>
<keyword evidence="14" id="KW-0697">Rotamase</keyword>
<evidence type="ECO:0000256" key="14">
    <source>
        <dbReference type="PROSITE-ProRule" id="PRU00278"/>
    </source>
</evidence>
<evidence type="ECO:0000256" key="10">
    <source>
        <dbReference type="ARBA" id="ARBA00031484"/>
    </source>
</evidence>
<dbReference type="RefSeq" id="WP_147046274.1">
    <property type="nucleotide sequence ID" value="NZ_BJZV01000008.1"/>
</dbReference>
<evidence type="ECO:0000256" key="13">
    <source>
        <dbReference type="ARBA" id="ARBA00042775"/>
    </source>
</evidence>
<dbReference type="PROSITE" id="PS50198">
    <property type="entry name" value="PPIC_PPIASE_2"/>
    <property type="match status" value="1"/>
</dbReference>
<dbReference type="PANTHER" id="PTHR47529">
    <property type="entry name" value="PEPTIDYL-PROLYL CIS-TRANS ISOMERASE D"/>
    <property type="match status" value="1"/>
</dbReference>
<organism evidence="17 18">
    <name type="scientific">Methylobacterium gnaphalii</name>
    <dbReference type="NCBI Taxonomy" id="1010610"/>
    <lineage>
        <taxon>Bacteria</taxon>
        <taxon>Pseudomonadati</taxon>
        <taxon>Pseudomonadota</taxon>
        <taxon>Alphaproteobacteria</taxon>
        <taxon>Hyphomicrobiales</taxon>
        <taxon>Methylobacteriaceae</taxon>
        <taxon>Methylobacterium</taxon>
    </lineage>
</organism>
<evidence type="ECO:0000256" key="2">
    <source>
        <dbReference type="ARBA" id="ARBA00018370"/>
    </source>
</evidence>
<dbReference type="InterPro" id="IPR000297">
    <property type="entry name" value="PPIase_PpiC"/>
</dbReference>
<accession>A0A512JJ33</accession>
<evidence type="ECO:0000256" key="9">
    <source>
        <dbReference type="ARBA" id="ARBA00030642"/>
    </source>
</evidence>
<dbReference type="EMBL" id="BJZV01000008">
    <property type="protein sequence ID" value="GEP09978.1"/>
    <property type="molecule type" value="Genomic_DNA"/>
</dbReference>
<dbReference type="AlphaFoldDB" id="A0A512JJ33"/>
<comment type="caution">
    <text evidence="17">The sequence shown here is derived from an EMBL/GenBank/DDBJ whole genome shotgun (WGS) entry which is preliminary data.</text>
</comment>
<dbReference type="InterPro" id="IPR052029">
    <property type="entry name" value="PpiD_chaperone"/>
</dbReference>
<keyword evidence="8" id="KW-0143">Chaperone</keyword>
<gene>
    <name evidence="17" type="ORF">MGN01_18230</name>
</gene>
<evidence type="ECO:0000256" key="4">
    <source>
        <dbReference type="ARBA" id="ARBA00022519"/>
    </source>
</evidence>
<dbReference type="GO" id="GO:0003755">
    <property type="term" value="F:peptidyl-prolyl cis-trans isomerase activity"/>
    <property type="evidence" value="ECO:0007669"/>
    <property type="project" value="UniProtKB-KW"/>
</dbReference>
<evidence type="ECO:0000256" key="12">
    <source>
        <dbReference type="ARBA" id="ARBA00040743"/>
    </source>
</evidence>
<name>A0A512JJ33_9HYPH</name>
<evidence type="ECO:0000256" key="1">
    <source>
        <dbReference type="ARBA" id="ARBA00004382"/>
    </source>
</evidence>
<evidence type="ECO:0000256" key="3">
    <source>
        <dbReference type="ARBA" id="ARBA00022475"/>
    </source>
</evidence>
<dbReference type="SUPFAM" id="SSF109998">
    <property type="entry name" value="Triger factor/SurA peptide-binding domain-like"/>
    <property type="match status" value="1"/>
</dbReference>
<comment type="subcellular location">
    <subcellularLocation>
        <location evidence="1">Cell inner membrane</location>
        <topology evidence="1">Single-pass type II membrane protein</topology>
        <orientation evidence="1">Periplasmic side</orientation>
    </subcellularLocation>
</comment>
<dbReference type="Gene3D" id="3.10.50.40">
    <property type="match status" value="1"/>
</dbReference>
<sequence length="633" mass="68804">MLQNIRNASQHWLGKIVMSVIFFFLIAGVAIFGVEEFFRGGSSTAVATVGKTQISAESVRTAYQNQLNRYQQQLKRMLTPEQARALGLERQVLSQLITEAALDQKTSDLGLAISDEAVLRTIREEQAFKGTDGKFDRTLFYQTLSRAGINEAMFVREQRAVAARLQLADAVTAELSVPQALREAVHRYASERRTAAVLMLTPAAAGDIPAPTDDELKAYYDNNKGTFRASEMRGVNLVVLDPEAMAKPDTISDEEARKIYDANAAKYGTPERRTIQQITFPDEAAAEAARKQIESGEMPFEGIATARGVDPKNLSLGNLTKAELFDPAVGDAAFALEKDKVSAPVKGRFGTVLLRITAIEPATQKPFDEVKDEIRKAMALQRARDGLETAHDAIEDARASGKSLADIAKERELPLVEIPAVDAQGKDATGKKVEGIPDPDTTLAAAFRSEMGGDSEALRTKSGGYVWYDVTKIEAAHDKPLDEVRDEAIKGWKEAEISKRLAAKAKELVERLDKGETPEAVSESAGVQAKTIADLARNQAKDDLSTEVIDRIFATAVDKAGSAPSGENRAVFKVTRAEMPAFEAGTPTDKNAEKSFRTTLSDDVLGEYIADVQKNAGVSVNQTAFKRALGGEY</sequence>
<dbReference type="SUPFAM" id="SSF54534">
    <property type="entry name" value="FKBP-like"/>
    <property type="match status" value="1"/>
</dbReference>
<dbReference type="InterPro" id="IPR027304">
    <property type="entry name" value="Trigger_fact/SurA_dom_sf"/>
</dbReference>
<keyword evidence="4" id="KW-0997">Cell inner membrane</keyword>
<dbReference type="Proteomes" id="UP000321750">
    <property type="component" value="Unassembled WGS sequence"/>
</dbReference>
<keyword evidence="18" id="KW-1185">Reference proteome</keyword>
<evidence type="ECO:0000313" key="18">
    <source>
        <dbReference type="Proteomes" id="UP000321750"/>
    </source>
</evidence>
<dbReference type="Gene3D" id="1.10.4030.10">
    <property type="entry name" value="Porin chaperone SurA, peptide-binding domain"/>
    <property type="match status" value="1"/>
</dbReference>
<evidence type="ECO:0000259" key="16">
    <source>
        <dbReference type="PROSITE" id="PS50198"/>
    </source>
</evidence>
<protein>
    <recommendedName>
        <fullName evidence="2">Parvulin-like PPIase</fullName>
    </recommendedName>
    <alternativeName>
        <fullName evidence="9">Peptidyl-prolyl cis-trans isomerase plp</fullName>
    </alternativeName>
    <alternativeName>
        <fullName evidence="12">Periplasmic chaperone PpiD</fullName>
    </alternativeName>
    <alternativeName>
        <fullName evidence="13">Periplasmic folding chaperone</fullName>
    </alternativeName>
    <alternativeName>
        <fullName evidence="10">Rotamase plp</fullName>
    </alternativeName>
</protein>
<evidence type="ECO:0000256" key="7">
    <source>
        <dbReference type="ARBA" id="ARBA00023136"/>
    </source>
</evidence>
<keyword evidence="6 15" id="KW-1133">Transmembrane helix</keyword>
<keyword evidence="5 15" id="KW-0812">Transmembrane</keyword>
<dbReference type="GO" id="GO:0005886">
    <property type="term" value="C:plasma membrane"/>
    <property type="evidence" value="ECO:0007669"/>
    <property type="project" value="UniProtKB-SubCell"/>
</dbReference>
<dbReference type="Pfam" id="PF13624">
    <property type="entry name" value="SurA_N_3"/>
    <property type="match status" value="1"/>
</dbReference>
<feature type="transmembrane region" description="Helical" evidence="15">
    <location>
        <begin position="12"/>
        <end position="34"/>
    </location>
</feature>
<evidence type="ECO:0000256" key="15">
    <source>
        <dbReference type="SAM" id="Phobius"/>
    </source>
</evidence>
<evidence type="ECO:0000256" key="6">
    <source>
        <dbReference type="ARBA" id="ARBA00022989"/>
    </source>
</evidence>
<keyword evidence="14 17" id="KW-0413">Isomerase</keyword>
<keyword evidence="3" id="KW-1003">Cell membrane</keyword>
<keyword evidence="7 15" id="KW-0472">Membrane</keyword>
<feature type="domain" description="PpiC" evidence="16">
    <location>
        <begin position="270"/>
        <end position="358"/>
    </location>
</feature>
<evidence type="ECO:0000256" key="8">
    <source>
        <dbReference type="ARBA" id="ARBA00023186"/>
    </source>
</evidence>
<evidence type="ECO:0000256" key="11">
    <source>
        <dbReference type="ARBA" id="ARBA00038408"/>
    </source>
</evidence>
<dbReference type="OrthoDB" id="9768393at2"/>